<dbReference type="GO" id="GO:0043597">
    <property type="term" value="C:cytoplasmic replication fork"/>
    <property type="evidence" value="ECO:0007669"/>
    <property type="project" value="TreeGrafter"/>
</dbReference>
<dbReference type="InterPro" id="IPR013497">
    <property type="entry name" value="Topo_IA_cen"/>
</dbReference>
<dbReference type="InterPro" id="IPR013825">
    <property type="entry name" value="Topo_IA_cen_sub2"/>
</dbReference>
<dbReference type="PANTHER" id="PTHR11390:SF21">
    <property type="entry name" value="DNA TOPOISOMERASE 3-ALPHA"/>
    <property type="match status" value="1"/>
</dbReference>
<dbReference type="SMART" id="SM00437">
    <property type="entry name" value="TOP1Ac"/>
    <property type="match status" value="1"/>
</dbReference>
<feature type="domain" description="Topo IA-type catalytic" evidence="1">
    <location>
        <begin position="1"/>
        <end position="268"/>
    </location>
</feature>
<dbReference type="GO" id="GO:0003677">
    <property type="term" value="F:DNA binding"/>
    <property type="evidence" value="ECO:0007669"/>
    <property type="project" value="InterPro"/>
</dbReference>
<dbReference type="GO" id="GO:0006310">
    <property type="term" value="P:DNA recombination"/>
    <property type="evidence" value="ECO:0007669"/>
    <property type="project" value="TreeGrafter"/>
</dbReference>
<evidence type="ECO:0000259" key="1">
    <source>
        <dbReference type="PROSITE" id="PS52039"/>
    </source>
</evidence>
<dbReference type="RefSeq" id="WP_109323824.1">
    <property type="nucleotide sequence ID" value="NZ_CP029352.1"/>
</dbReference>
<dbReference type="EMBL" id="CP029352">
    <property type="protein sequence ID" value="AWK85006.1"/>
    <property type="molecule type" value="Genomic_DNA"/>
</dbReference>
<name>A0A2S2CKN1_9PROT</name>
<gene>
    <name evidence="2" type="ORF">DEW08_01365</name>
</gene>
<reference evidence="3" key="1">
    <citation type="submission" date="2018-05" db="EMBL/GenBank/DDBJ databases">
        <title>Azospirillum thermophila sp. nov., a novel isolated from hot spring.</title>
        <authorList>
            <person name="Zhao Z."/>
        </authorList>
    </citation>
    <scope>NUCLEOTIDE SEQUENCE [LARGE SCALE GENOMIC DNA]</scope>
    <source>
        <strain evidence="3">CFH 70021</strain>
    </source>
</reference>
<dbReference type="AlphaFoldDB" id="A0A2S2CKN1"/>
<dbReference type="GO" id="GO:0003917">
    <property type="term" value="F:DNA topoisomerase type I (single strand cut, ATP-independent) activity"/>
    <property type="evidence" value="ECO:0007669"/>
    <property type="project" value="InterPro"/>
</dbReference>
<sequence>MTTSYVPSVLCCHTNGAFKATWIVPSGFEEGMDPEGRLVDRSVAERIADKVAGRSGSVEWRRIDLVRRGPPLPYSLPALQEECLRLSLSAQQVRDAVVALHDAGLVSSPGATCRYLPNALRAEVPTIVGNLKGTQALGGIAEGANLALKSAAWDDSMVSDHHGIVPTVEATQARLDGLSDAQRDVFMLIARAFLAQFYPDVRYKALSAVVGVEGERFRATGWRLVDLGWTKVYGAEEKDEDQEDQAVLQVAVGDSVQVVAAMCGKRGG</sequence>
<dbReference type="PROSITE" id="PS52039">
    <property type="entry name" value="TOPO_IA_2"/>
    <property type="match status" value="1"/>
</dbReference>
<organism evidence="2 3">
    <name type="scientific">Azospirillum thermophilum</name>
    <dbReference type="NCBI Taxonomy" id="2202148"/>
    <lineage>
        <taxon>Bacteria</taxon>
        <taxon>Pseudomonadati</taxon>
        <taxon>Pseudomonadota</taxon>
        <taxon>Alphaproteobacteria</taxon>
        <taxon>Rhodospirillales</taxon>
        <taxon>Azospirillaceae</taxon>
        <taxon>Azospirillum</taxon>
    </lineage>
</organism>
<dbReference type="GO" id="GO:0006265">
    <property type="term" value="P:DNA topological change"/>
    <property type="evidence" value="ECO:0007669"/>
    <property type="project" value="InterPro"/>
</dbReference>
<protein>
    <recommendedName>
        <fullName evidence="1">Topo IA-type catalytic domain-containing protein</fullName>
    </recommendedName>
</protein>
<dbReference type="InterPro" id="IPR000380">
    <property type="entry name" value="Topo_IA"/>
</dbReference>
<accession>A0A2S2CKN1</accession>
<dbReference type="Gene3D" id="1.10.290.10">
    <property type="entry name" value="Topoisomerase I, domain 4"/>
    <property type="match status" value="1"/>
</dbReference>
<keyword evidence="3" id="KW-1185">Reference proteome</keyword>
<dbReference type="KEGG" id="azz:DEW08_01365"/>
<proteinExistence type="predicted"/>
<dbReference type="Pfam" id="PF01131">
    <property type="entry name" value="Topoisom_bac"/>
    <property type="match status" value="1"/>
</dbReference>
<evidence type="ECO:0000313" key="3">
    <source>
        <dbReference type="Proteomes" id="UP000245629"/>
    </source>
</evidence>
<dbReference type="SUPFAM" id="SSF56712">
    <property type="entry name" value="Prokaryotic type I DNA topoisomerase"/>
    <property type="match status" value="1"/>
</dbReference>
<dbReference type="Proteomes" id="UP000245629">
    <property type="component" value="Chromosome 1"/>
</dbReference>
<dbReference type="InterPro" id="IPR023405">
    <property type="entry name" value="Topo_IA_core_domain"/>
</dbReference>
<dbReference type="InterPro" id="IPR013826">
    <property type="entry name" value="Topo_IA_cen_sub3"/>
</dbReference>
<dbReference type="Gene3D" id="2.70.20.10">
    <property type="entry name" value="Topoisomerase I, domain 3"/>
    <property type="match status" value="1"/>
</dbReference>
<evidence type="ECO:0000313" key="2">
    <source>
        <dbReference type="EMBL" id="AWK85006.1"/>
    </source>
</evidence>
<dbReference type="OrthoDB" id="9803554at2"/>
<dbReference type="GO" id="GO:0006281">
    <property type="term" value="P:DNA repair"/>
    <property type="evidence" value="ECO:0007669"/>
    <property type="project" value="TreeGrafter"/>
</dbReference>
<dbReference type="InterPro" id="IPR003602">
    <property type="entry name" value="Topo_IA_DNA-bd_dom"/>
</dbReference>
<dbReference type="PANTHER" id="PTHR11390">
    <property type="entry name" value="PROKARYOTIC DNA TOPOISOMERASE"/>
    <property type="match status" value="1"/>
</dbReference>